<feature type="region of interest" description="Disordered" evidence="2">
    <location>
        <begin position="277"/>
        <end position="314"/>
    </location>
</feature>
<evidence type="ECO:0000256" key="2">
    <source>
        <dbReference type="SAM" id="MobiDB-lite"/>
    </source>
</evidence>
<dbReference type="SUPFAM" id="SSF51261">
    <property type="entry name" value="Duplicated hybrid motif"/>
    <property type="match status" value="1"/>
</dbReference>
<dbReference type="PANTHER" id="PTHR21666:SF270">
    <property type="entry name" value="MUREIN HYDROLASE ACTIVATOR ENVC"/>
    <property type="match status" value="1"/>
</dbReference>
<dbReference type="InterPro" id="IPR016047">
    <property type="entry name" value="M23ase_b-sheet_dom"/>
</dbReference>
<feature type="compositionally biased region" description="Basic and acidic residues" evidence="2">
    <location>
        <begin position="18"/>
        <end position="32"/>
    </location>
</feature>
<feature type="domain" description="M23ase beta-sheet core" evidence="3">
    <location>
        <begin position="383"/>
        <end position="476"/>
    </location>
</feature>
<dbReference type="CDD" id="cd12797">
    <property type="entry name" value="M23_peptidase"/>
    <property type="match status" value="1"/>
</dbReference>
<sequence>MLSLGAAGLTAAAPFAKPTERSKQKAVAEAERAGLQQKLSSLKKDISKTESAKDDAADTLAESEQAISDANRALRDLQQEQGDTNVKLQQLSAEHERLAATVAQQKQQLAKLLRDQYVAGNEDRIKLLLSGDNPNRINRDLQMLSYVSQAQARLLESLRGNLKAVEVNQEQAQNAKDELEEIAQEQLQQKAKLEQEKGRRAALLSSLSSKLVAQRKEAGSLERDEQRMSSLVDKLSKLIAEQAAAAAAEKKRQEQVAAARAAAKAKAEADARALAKARAAEAERQRLAKANNSKPGAIKPAKPAAPNPADAIDADEPPKLAEVKPAPALTPVDNTPPAKPADIALAPVAPAGAFASLKGQLRAPVAGKVTAKFGSRRGDGPTWKGVFIRASEGAEVHAVATGRVVIAEWMRGFGNLIIIDHGGQYLSLYANNEALLKRAGDIVKPGDVISSVGNTGSSEESGLYFELRHQGATFDPAGWVKF</sequence>
<evidence type="ECO:0000313" key="5">
    <source>
        <dbReference type="Proteomes" id="UP000469734"/>
    </source>
</evidence>
<dbReference type="InterPro" id="IPR011055">
    <property type="entry name" value="Dup_hybrid_motif"/>
</dbReference>
<dbReference type="Gene3D" id="2.70.70.10">
    <property type="entry name" value="Glucose Permease (Domain IIA)"/>
    <property type="match status" value="1"/>
</dbReference>
<feature type="compositionally biased region" description="Low complexity" evidence="2">
    <location>
        <begin position="288"/>
        <end position="311"/>
    </location>
</feature>
<feature type="compositionally biased region" description="Low complexity" evidence="2">
    <location>
        <begin position="1"/>
        <end position="13"/>
    </location>
</feature>
<dbReference type="RefSeq" id="WP_161049338.1">
    <property type="nucleotide sequence ID" value="NZ_WWCR01000003.1"/>
</dbReference>
<dbReference type="EMBL" id="WWCR01000003">
    <property type="protein sequence ID" value="MYM71535.1"/>
    <property type="molecule type" value="Genomic_DNA"/>
</dbReference>
<evidence type="ECO:0000256" key="1">
    <source>
        <dbReference type="SAM" id="Coils"/>
    </source>
</evidence>
<dbReference type="PANTHER" id="PTHR21666">
    <property type="entry name" value="PEPTIDASE-RELATED"/>
    <property type="match status" value="1"/>
</dbReference>
<dbReference type="GO" id="GO:0004222">
    <property type="term" value="F:metalloendopeptidase activity"/>
    <property type="evidence" value="ECO:0007669"/>
    <property type="project" value="TreeGrafter"/>
</dbReference>
<feature type="coiled-coil region" evidence="1">
    <location>
        <begin position="155"/>
        <end position="196"/>
    </location>
</feature>
<reference evidence="4 5" key="1">
    <citation type="submission" date="2019-12" db="EMBL/GenBank/DDBJ databases">
        <title>Novel species isolated from a subtropical stream in China.</title>
        <authorList>
            <person name="Lu H."/>
        </authorList>
    </citation>
    <scope>NUCLEOTIDE SEQUENCE [LARGE SCALE GENOMIC DNA]</scope>
    <source>
        <strain evidence="4 5">FT134W</strain>
    </source>
</reference>
<comment type="caution">
    <text evidence="4">The sequence shown here is derived from an EMBL/GenBank/DDBJ whole genome shotgun (WGS) entry which is preliminary data.</text>
</comment>
<gene>
    <name evidence="4" type="ORF">GTP56_04905</name>
</gene>
<evidence type="ECO:0000313" key="4">
    <source>
        <dbReference type="EMBL" id="MYM71535.1"/>
    </source>
</evidence>
<feature type="compositionally biased region" description="Basic and acidic residues" evidence="2">
    <location>
        <begin position="277"/>
        <end position="286"/>
    </location>
</feature>
<dbReference type="InterPro" id="IPR050570">
    <property type="entry name" value="Cell_wall_metabolism_enzyme"/>
</dbReference>
<proteinExistence type="predicted"/>
<protein>
    <submittedName>
        <fullName evidence="4">Peptidoglycan DD-metalloendopeptidase family protein</fullName>
    </submittedName>
</protein>
<dbReference type="FunFam" id="2.70.70.10:FF:000003">
    <property type="entry name" value="Murein hydrolase activator EnvC"/>
    <property type="match status" value="1"/>
</dbReference>
<accession>A0A7X4GXH6</accession>
<name>A0A7X4GXH6_9BURK</name>
<dbReference type="AlphaFoldDB" id="A0A7X4GXH6"/>
<feature type="region of interest" description="Disordered" evidence="2">
    <location>
        <begin position="1"/>
        <end position="32"/>
    </location>
</feature>
<keyword evidence="1" id="KW-0175">Coiled coil</keyword>
<dbReference type="Gene3D" id="6.10.250.3150">
    <property type="match status" value="1"/>
</dbReference>
<evidence type="ECO:0000259" key="3">
    <source>
        <dbReference type="Pfam" id="PF01551"/>
    </source>
</evidence>
<dbReference type="Proteomes" id="UP000469734">
    <property type="component" value="Unassembled WGS sequence"/>
</dbReference>
<organism evidence="4 5">
    <name type="scientific">Duganella margarita</name>
    <dbReference type="NCBI Taxonomy" id="2692170"/>
    <lineage>
        <taxon>Bacteria</taxon>
        <taxon>Pseudomonadati</taxon>
        <taxon>Pseudomonadota</taxon>
        <taxon>Betaproteobacteria</taxon>
        <taxon>Burkholderiales</taxon>
        <taxon>Oxalobacteraceae</taxon>
        <taxon>Telluria group</taxon>
        <taxon>Duganella</taxon>
    </lineage>
</organism>
<dbReference type="Pfam" id="PF01551">
    <property type="entry name" value="Peptidase_M23"/>
    <property type="match status" value="1"/>
</dbReference>